<gene>
    <name evidence="2" type="ORF">O0V09_00170</name>
</gene>
<dbReference type="AlphaFoldDB" id="A0A9J6RGZ5"/>
<dbReference type="EMBL" id="JAPTGG010000001">
    <property type="protein sequence ID" value="MCZ0863593.1"/>
    <property type="molecule type" value="Genomic_DNA"/>
</dbReference>
<dbReference type="GO" id="GO:0034236">
    <property type="term" value="F:protein kinase A catalytic subunit binding"/>
    <property type="evidence" value="ECO:0007669"/>
    <property type="project" value="TreeGrafter"/>
</dbReference>
<dbReference type="SUPFAM" id="SSF51206">
    <property type="entry name" value="cAMP-binding domain-like"/>
    <property type="match status" value="1"/>
</dbReference>
<protein>
    <submittedName>
        <fullName evidence="2">Cyclic nucleotide-binding domain-containing protein</fullName>
    </submittedName>
</protein>
<evidence type="ECO:0000259" key="1">
    <source>
        <dbReference type="PROSITE" id="PS50042"/>
    </source>
</evidence>
<evidence type="ECO:0000313" key="3">
    <source>
        <dbReference type="Proteomes" id="UP001069090"/>
    </source>
</evidence>
<comment type="caution">
    <text evidence="2">The sequence shown here is derived from an EMBL/GenBank/DDBJ whole genome shotgun (WGS) entry which is preliminary data.</text>
</comment>
<dbReference type="GO" id="GO:0005829">
    <property type="term" value="C:cytosol"/>
    <property type="evidence" value="ECO:0007669"/>
    <property type="project" value="TreeGrafter"/>
</dbReference>
<dbReference type="CDD" id="cd00038">
    <property type="entry name" value="CAP_ED"/>
    <property type="match status" value="1"/>
</dbReference>
<dbReference type="InterPro" id="IPR000595">
    <property type="entry name" value="cNMP-bd_dom"/>
</dbReference>
<dbReference type="RefSeq" id="WP_258329741.1">
    <property type="nucleotide sequence ID" value="NZ_JAPTGG010000001.1"/>
</dbReference>
<organism evidence="2 3">
    <name type="scientific">Dasania phycosphaerae</name>
    <dbReference type="NCBI Taxonomy" id="2950436"/>
    <lineage>
        <taxon>Bacteria</taxon>
        <taxon>Pseudomonadati</taxon>
        <taxon>Pseudomonadota</taxon>
        <taxon>Gammaproteobacteria</taxon>
        <taxon>Cellvibrionales</taxon>
        <taxon>Spongiibacteraceae</taxon>
        <taxon>Dasania</taxon>
    </lineage>
</organism>
<dbReference type="PANTHER" id="PTHR11635">
    <property type="entry name" value="CAMP-DEPENDENT PROTEIN KINASE REGULATORY CHAIN"/>
    <property type="match status" value="1"/>
</dbReference>
<dbReference type="InterPro" id="IPR018490">
    <property type="entry name" value="cNMP-bd_dom_sf"/>
</dbReference>
<dbReference type="Pfam" id="PF00027">
    <property type="entry name" value="cNMP_binding"/>
    <property type="match status" value="1"/>
</dbReference>
<dbReference type="GO" id="GO:0005952">
    <property type="term" value="C:cAMP-dependent protein kinase complex"/>
    <property type="evidence" value="ECO:0007669"/>
    <property type="project" value="InterPro"/>
</dbReference>
<dbReference type="PANTHER" id="PTHR11635:SF152">
    <property type="entry name" value="CAMP-DEPENDENT PROTEIN KINASE TYPE I REGULATORY SUBUNIT-RELATED"/>
    <property type="match status" value="1"/>
</dbReference>
<evidence type="ECO:0000313" key="2">
    <source>
        <dbReference type="EMBL" id="MCZ0863593.1"/>
    </source>
</evidence>
<dbReference type="PROSITE" id="PS50042">
    <property type="entry name" value="CNMP_BINDING_3"/>
    <property type="match status" value="1"/>
</dbReference>
<dbReference type="InterPro" id="IPR050503">
    <property type="entry name" value="cAMP-dep_PK_reg_su-like"/>
</dbReference>
<name>A0A9J6RGZ5_9GAMM</name>
<dbReference type="GO" id="GO:0030552">
    <property type="term" value="F:cAMP binding"/>
    <property type="evidence" value="ECO:0007669"/>
    <property type="project" value="TreeGrafter"/>
</dbReference>
<proteinExistence type="predicted"/>
<keyword evidence="3" id="KW-1185">Reference proteome</keyword>
<dbReference type="Gene3D" id="2.60.120.10">
    <property type="entry name" value="Jelly Rolls"/>
    <property type="match status" value="1"/>
</dbReference>
<accession>A0A9J6RGZ5</accession>
<dbReference type="GO" id="GO:0004862">
    <property type="term" value="F:cAMP-dependent protein kinase inhibitor activity"/>
    <property type="evidence" value="ECO:0007669"/>
    <property type="project" value="TreeGrafter"/>
</dbReference>
<sequence>MKIKDLSEFKPEDIASLLRRIPFFNQLQREDEQQLAVLMDFSCIVELNSGETIMRRGDRGSWLYFLIKGGLSVYLNSPQQEHPLNHITPGELFGDLALLCDHERKATVAADNNGKTATLFATDFKPFGDIHHFDTVSLHTKLIFYRTMVHSIRWRLEQKRMEDGQHPLALELRQVKSYAGAKETPEELLSLYEQAQQLASILDRWNTEGGAIQDVVVAIATAKE</sequence>
<dbReference type="InterPro" id="IPR014710">
    <property type="entry name" value="RmlC-like_jellyroll"/>
</dbReference>
<dbReference type="SMART" id="SM00100">
    <property type="entry name" value="cNMP"/>
    <property type="match status" value="1"/>
</dbReference>
<feature type="domain" description="Cyclic nucleotide-binding" evidence="1">
    <location>
        <begin position="23"/>
        <end position="125"/>
    </location>
</feature>
<reference evidence="2 3" key="1">
    <citation type="submission" date="2022-12" db="EMBL/GenBank/DDBJ databases">
        <title>Dasania phycosphaerae sp. nov., isolated from particulate material of the south coast of Korea.</title>
        <authorList>
            <person name="Jiang Y."/>
        </authorList>
    </citation>
    <scope>NUCLEOTIDE SEQUENCE [LARGE SCALE GENOMIC DNA]</scope>
    <source>
        <strain evidence="2 3">GY-19</strain>
    </source>
</reference>
<dbReference type="Proteomes" id="UP001069090">
    <property type="component" value="Unassembled WGS sequence"/>
</dbReference>